<proteinExistence type="predicted"/>
<gene>
    <name evidence="1" type="ORF">SCD92_18600</name>
</gene>
<evidence type="ECO:0000313" key="1">
    <source>
        <dbReference type="EMBL" id="MDX6851392.1"/>
    </source>
</evidence>
<comment type="caution">
    <text evidence="1">The sequence shown here is derived from an EMBL/GenBank/DDBJ whole genome shotgun (WGS) entry which is preliminary data.</text>
</comment>
<name>A0ABU4S2T3_9GAMM</name>
<dbReference type="EMBL" id="JAXAFO010000054">
    <property type="protein sequence ID" value="MDX6851392.1"/>
    <property type="molecule type" value="Genomic_DNA"/>
</dbReference>
<accession>A0ABU4S2T3</accession>
<dbReference type="Proteomes" id="UP001273505">
    <property type="component" value="Unassembled WGS sequence"/>
</dbReference>
<reference evidence="1 2" key="1">
    <citation type="submission" date="2023-11" db="EMBL/GenBank/DDBJ databases">
        <title>Gilvimarinus fulvus sp. nov., isolated from the surface of Kelp.</title>
        <authorList>
            <person name="Sun Y.Y."/>
            <person name="Gong Y."/>
            <person name="Du Z.J."/>
        </authorList>
    </citation>
    <scope>NUCLEOTIDE SEQUENCE [LARGE SCALE GENOMIC DNA]</scope>
    <source>
        <strain evidence="1 2">SDUM040013</strain>
    </source>
</reference>
<organism evidence="1 2">
    <name type="scientific">Gilvimarinus gilvus</name>
    <dbReference type="NCBI Taxonomy" id="3058038"/>
    <lineage>
        <taxon>Bacteria</taxon>
        <taxon>Pseudomonadati</taxon>
        <taxon>Pseudomonadota</taxon>
        <taxon>Gammaproteobacteria</taxon>
        <taxon>Cellvibrionales</taxon>
        <taxon>Cellvibrionaceae</taxon>
        <taxon>Gilvimarinus</taxon>
    </lineage>
</organism>
<keyword evidence="2" id="KW-1185">Reference proteome</keyword>
<dbReference type="RefSeq" id="WP_302721870.1">
    <property type="nucleotide sequence ID" value="NZ_JAULRU010000418.1"/>
</dbReference>
<sequence length="104" mass="11711">MGPGALKETVKWQKAKIDELEAEIESLKSPSQPPADVTFIESLRSPNVSNSTPEDFLADNTTFNFRLNEALKSEFSELCRREHLSAGSALKRYMTECVRFGMIK</sequence>
<protein>
    <submittedName>
        <fullName evidence="1">Uncharacterized protein</fullName>
    </submittedName>
</protein>
<evidence type="ECO:0000313" key="2">
    <source>
        <dbReference type="Proteomes" id="UP001273505"/>
    </source>
</evidence>